<dbReference type="RefSeq" id="XP_019754160.1">
    <property type="nucleotide sequence ID" value="XM_019898601.2"/>
</dbReference>
<proteinExistence type="inferred from homology"/>
<dbReference type="GO" id="GO:0007100">
    <property type="term" value="P:mitotic centrosome separation"/>
    <property type="evidence" value="ECO:0007669"/>
    <property type="project" value="TreeGrafter"/>
</dbReference>
<comment type="similarity">
    <text evidence="3">Belongs to the nudE family.</text>
</comment>
<dbReference type="CTD" id="39169"/>
<feature type="compositionally biased region" description="Basic and acidic residues" evidence="9">
    <location>
        <begin position="253"/>
        <end position="269"/>
    </location>
</feature>
<keyword evidence="5" id="KW-0493">Microtubule</keyword>
<keyword evidence="7" id="KW-0206">Cytoskeleton</keyword>
<dbReference type="GO" id="GO:0007020">
    <property type="term" value="P:microtubule nucleation"/>
    <property type="evidence" value="ECO:0007669"/>
    <property type="project" value="TreeGrafter"/>
</dbReference>
<dbReference type="PANTHER" id="PTHR10921:SF1">
    <property type="entry name" value="NUCLEAR DISTRIBUTION PROTEIN NUDE HOMOLOG"/>
    <property type="match status" value="1"/>
</dbReference>
<evidence type="ECO:0000256" key="5">
    <source>
        <dbReference type="ARBA" id="ARBA00022701"/>
    </source>
</evidence>
<feature type="region of interest" description="Disordered" evidence="9">
    <location>
        <begin position="310"/>
        <end position="329"/>
    </location>
</feature>
<organism evidence="11 12">
    <name type="scientific">Dendroctonus ponderosae</name>
    <name type="common">Mountain pine beetle</name>
    <dbReference type="NCBI Taxonomy" id="77166"/>
    <lineage>
        <taxon>Eukaryota</taxon>
        <taxon>Metazoa</taxon>
        <taxon>Ecdysozoa</taxon>
        <taxon>Arthropoda</taxon>
        <taxon>Hexapoda</taxon>
        <taxon>Insecta</taxon>
        <taxon>Pterygota</taxon>
        <taxon>Neoptera</taxon>
        <taxon>Endopterygota</taxon>
        <taxon>Coleoptera</taxon>
        <taxon>Polyphaga</taxon>
        <taxon>Cucujiformia</taxon>
        <taxon>Curculionidae</taxon>
        <taxon>Scolytinae</taxon>
        <taxon>Dendroctonus</taxon>
    </lineage>
</organism>
<dbReference type="EnsemblMetazoa" id="XM_019898601.1">
    <property type="protein sequence ID" value="XP_019754160.1"/>
    <property type="gene ID" value="LOC109533311"/>
</dbReference>
<dbReference type="GO" id="GO:0016477">
    <property type="term" value="P:cell migration"/>
    <property type="evidence" value="ECO:0007669"/>
    <property type="project" value="TreeGrafter"/>
</dbReference>
<evidence type="ECO:0000256" key="7">
    <source>
        <dbReference type="ARBA" id="ARBA00023212"/>
    </source>
</evidence>
<dbReference type="GO" id="GO:0005819">
    <property type="term" value="C:spindle"/>
    <property type="evidence" value="ECO:0007669"/>
    <property type="project" value="UniProtKB-SubCell"/>
</dbReference>
<evidence type="ECO:0000259" key="10">
    <source>
        <dbReference type="Pfam" id="PF04880"/>
    </source>
</evidence>
<keyword evidence="4" id="KW-0963">Cytoplasm</keyword>
<dbReference type="GO" id="GO:0000776">
    <property type="term" value="C:kinetochore"/>
    <property type="evidence" value="ECO:0007669"/>
    <property type="project" value="TreeGrafter"/>
</dbReference>
<dbReference type="GO" id="GO:0007059">
    <property type="term" value="P:chromosome segregation"/>
    <property type="evidence" value="ECO:0007669"/>
    <property type="project" value="TreeGrafter"/>
</dbReference>
<dbReference type="GO" id="GO:0005813">
    <property type="term" value="C:centrosome"/>
    <property type="evidence" value="ECO:0007669"/>
    <property type="project" value="UniProtKB-SubCell"/>
</dbReference>
<dbReference type="GO" id="GO:0008017">
    <property type="term" value="F:microtubule binding"/>
    <property type="evidence" value="ECO:0007669"/>
    <property type="project" value="InterPro"/>
</dbReference>
<dbReference type="InterPro" id="IPR033494">
    <property type="entry name" value="NUDE"/>
</dbReference>
<dbReference type="AlphaFoldDB" id="A0AAR5NZC9"/>
<comment type="subcellular location">
    <subcellularLocation>
        <location evidence="2">Cytoplasm</location>
        <location evidence="2">Cytoskeleton</location>
        <location evidence="2">Microtubule organizing center</location>
        <location evidence="2">Centrosome</location>
    </subcellularLocation>
    <subcellularLocation>
        <location evidence="1">Cytoplasm</location>
        <location evidence="1">Cytoskeleton</location>
        <location evidence="1">Spindle</location>
    </subcellularLocation>
</comment>
<reference evidence="11" key="2">
    <citation type="submission" date="2024-08" db="UniProtKB">
        <authorList>
            <consortium name="EnsemblMetazoa"/>
        </authorList>
    </citation>
    <scope>IDENTIFICATION</scope>
</reference>
<dbReference type="Pfam" id="PF04880">
    <property type="entry name" value="NUDE_C"/>
    <property type="match status" value="1"/>
</dbReference>
<evidence type="ECO:0000256" key="2">
    <source>
        <dbReference type="ARBA" id="ARBA00004300"/>
    </source>
</evidence>
<evidence type="ECO:0000256" key="3">
    <source>
        <dbReference type="ARBA" id="ARBA00007429"/>
    </source>
</evidence>
<keyword evidence="12" id="KW-1185">Reference proteome</keyword>
<feature type="region of interest" description="Disordered" evidence="9">
    <location>
        <begin position="235"/>
        <end position="273"/>
    </location>
</feature>
<sequence length="329" mass="37989">MKLSTSCNNLWLNYVQIRLSTCRIVKTSKITTIKQSKKTTCSGPHLTYSKMSTSIEPPKFASPDEEIKFWKALALKYHEDLEKAGQEADEFMMDSKQLEKELESTIDQNERKIKELSISNNRAQNEVDAIRVKLDICFKERTNQQTEIDQLKAEKQDLISKIIELENCNDDLERSRRIIEESMAGFEQALNSALEKNAMLENEVDEKERLREKLQRLADEVRDLKQELLVKEKERAPDNERYMNGFKSPSIDNRLKENETQTSTNKREYPPQLTPASRVMALNIVSDLIRKVGGLERHLNYTELQPVELRKNQRSSLNGSPPGINGVSK</sequence>
<dbReference type="KEGG" id="dpa:109533311"/>
<name>A0AAR5NZC9_DENPD</name>
<dbReference type="GO" id="GO:0005871">
    <property type="term" value="C:kinesin complex"/>
    <property type="evidence" value="ECO:0007669"/>
    <property type="project" value="TreeGrafter"/>
</dbReference>
<evidence type="ECO:0000313" key="12">
    <source>
        <dbReference type="Proteomes" id="UP000019118"/>
    </source>
</evidence>
<dbReference type="PANTHER" id="PTHR10921">
    <property type="entry name" value="NUCLEAR DISTRIBUTION PROTEIN NUDE HOMOLOG 1"/>
    <property type="match status" value="1"/>
</dbReference>
<keyword evidence="6 8" id="KW-0175">Coiled coil</keyword>
<dbReference type="Gene3D" id="6.10.250.1080">
    <property type="match status" value="1"/>
</dbReference>
<accession>A0AAR5NZC9</accession>
<evidence type="ECO:0000256" key="6">
    <source>
        <dbReference type="ARBA" id="ARBA00023054"/>
    </source>
</evidence>
<dbReference type="GO" id="GO:0051642">
    <property type="term" value="P:centrosome localization"/>
    <property type="evidence" value="ECO:0007669"/>
    <property type="project" value="TreeGrafter"/>
</dbReference>
<feature type="domain" description="NUDE" evidence="10">
    <location>
        <begin position="185"/>
        <end position="274"/>
    </location>
</feature>
<evidence type="ECO:0000256" key="4">
    <source>
        <dbReference type="ARBA" id="ARBA00022490"/>
    </source>
</evidence>
<dbReference type="GO" id="GO:0047496">
    <property type="term" value="P:vesicle transport along microtubule"/>
    <property type="evidence" value="ECO:0007669"/>
    <property type="project" value="TreeGrafter"/>
</dbReference>
<dbReference type="GO" id="GO:0005874">
    <property type="term" value="C:microtubule"/>
    <property type="evidence" value="ECO:0007669"/>
    <property type="project" value="UniProtKB-KW"/>
</dbReference>
<dbReference type="InterPro" id="IPR006964">
    <property type="entry name" value="NUDE_dom"/>
</dbReference>
<dbReference type="GO" id="GO:0000132">
    <property type="term" value="P:establishment of mitotic spindle orientation"/>
    <property type="evidence" value="ECO:0007669"/>
    <property type="project" value="TreeGrafter"/>
</dbReference>
<feature type="coiled-coil region" evidence="8">
    <location>
        <begin position="81"/>
        <end position="234"/>
    </location>
</feature>
<evidence type="ECO:0000313" key="11">
    <source>
        <dbReference type="EnsemblMetazoa" id="XP_019754160.1"/>
    </source>
</evidence>
<dbReference type="Proteomes" id="UP000019118">
    <property type="component" value="Unassembled WGS sequence"/>
</dbReference>
<evidence type="ECO:0000256" key="1">
    <source>
        <dbReference type="ARBA" id="ARBA00004186"/>
    </source>
</evidence>
<evidence type="ECO:0000256" key="8">
    <source>
        <dbReference type="SAM" id="Coils"/>
    </source>
</evidence>
<dbReference type="GeneID" id="109533311"/>
<protein>
    <recommendedName>
        <fullName evidence="10">NUDE domain-containing protein</fullName>
    </recommendedName>
</protein>
<reference evidence="12" key="1">
    <citation type="journal article" date="2013" name="Genome Biol.">
        <title>Draft genome of the mountain pine beetle, Dendroctonus ponderosae Hopkins, a major forest pest.</title>
        <authorList>
            <person name="Keeling C.I."/>
            <person name="Yuen M.M."/>
            <person name="Liao N.Y."/>
            <person name="Docking T.R."/>
            <person name="Chan S.K."/>
            <person name="Taylor G.A."/>
            <person name="Palmquist D.L."/>
            <person name="Jackman S.D."/>
            <person name="Nguyen A."/>
            <person name="Li M."/>
            <person name="Henderson H."/>
            <person name="Janes J.K."/>
            <person name="Zhao Y."/>
            <person name="Pandoh P."/>
            <person name="Moore R."/>
            <person name="Sperling F.A."/>
            <person name="Huber D.P."/>
            <person name="Birol I."/>
            <person name="Jones S.J."/>
            <person name="Bohlmann J."/>
        </authorList>
    </citation>
    <scope>NUCLEOTIDE SEQUENCE</scope>
</reference>
<evidence type="ECO:0000256" key="9">
    <source>
        <dbReference type="SAM" id="MobiDB-lite"/>
    </source>
</evidence>